<dbReference type="InterPro" id="IPR014746">
    <property type="entry name" value="Gln_synth/guanido_kin_cat_dom"/>
</dbReference>
<dbReference type="SUPFAM" id="SSF55931">
    <property type="entry name" value="Glutamine synthetase/guanido kinase"/>
    <property type="match status" value="1"/>
</dbReference>
<comment type="caution">
    <text evidence="1">The sequence shown here is derived from an EMBL/GenBank/DDBJ whole genome shotgun (WGS) entry which is preliminary data.</text>
</comment>
<dbReference type="GO" id="GO:0016879">
    <property type="term" value="F:ligase activity, forming carbon-nitrogen bonds"/>
    <property type="evidence" value="ECO:0007669"/>
    <property type="project" value="UniProtKB-ARBA"/>
</dbReference>
<keyword evidence="2" id="KW-1185">Reference proteome</keyword>
<keyword evidence="1" id="KW-0436">Ligase</keyword>
<evidence type="ECO:0000313" key="2">
    <source>
        <dbReference type="Proteomes" id="UP000256561"/>
    </source>
</evidence>
<dbReference type="InterPro" id="IPR006336">
    <property type="entry name" value="GCS2"/>
</dbReference>
<dbReference type="EMBL" id="QRHA01000003">
    <property type="protein sequence ID" value="RDV27350.1"/>
    <property type="molecule type" value="Genomic_DNA"/>
</dbReference>
<gene>
    <name evidence="1" type="ORF">DXV75_04750</name>
</gene>
<dbReference type="RefSeq" id="WP_115592253.1">
    <property type="nucleotide sequence ID" value="NZ_QRHA01000003.1"/>
</dbReference>
<proteinExistence type="predicted"/>
<name>A0A3D8MAN2_9ALTE</name>
<reference evidence="2" key="1">
    <citation type="submission" date="2018-08" db="EMBL/GenBank/DDBJ databases">
        <authorList>
            <person name="Zhang J."/>
            <person name="Du Z.-J."/>
        </authorList>
    </citation>
    <scope>NUCLEOTIDE SEQUENCE [LARGE SCALE GENOMIC DNA]</scope>
    <source>
        <strain evidence="2">KCTC 52655</strain>
    </source>
</reference>
<sequence>MGRKLENREFTSADFEAFNQRIHQQADRLKSAITQPNFGQQPPSLGAEIEIYLLDSHGEVNPVNQQLIDLLGDNQFQTELNQYNLELNLSPVPAQGTPFSAMVLEMLDKYQKLLGAARQLDVKPLAIGTLPTMREEKLTGEYMTREGRYRALSRELLRRRGQQFEIRINGDESLNFTTPEIVVEGANTSMQVHLTAKPEEFADVFNASQLTLAMSVAMGANSGVFMHKCLWDETRVALFKQSIDSRIHKDGSWRPPSRVTFGKGWVRKSAWEVFAETVNLYDPILPQLFDEDPAVDPPVLAELNLHMGTTWPWNRAIYDHHGNGHLRVEQRALPAGPSAIDMAANAAFAVGMISGLKENVDEYLARLPFDYAEYNFYRAAKQSLNASILWPQKYQNKPVEVAITSAVDEMLRIANDGLSQLGVELSERDKFLNIIHRRLVTGVNGAIWTKKTYQHYKKSYSDEKACQLMLERYYEHQYAGEPVAHWEQLWR</sequence>
<evidence type="ECO:0000313" key="1">
    <source>
        <dbReference type="EMBL" id="RDV27350.1"/>
    </source>
</evidence>
<protein>
    <submittedName>
        <fullName evidence="1">Glutamate--cysteine ligase</fullName>
    </submittedName>
</protein>
<dbReference type="PANTHER" id="PTHR36510">
    <property type="entry name" value="GLUTAMATE--CYSTEINE LIGASE 2-RELATED"/>
    <property type="match status" value="1"/>
</dbReference>
<dbReference type="AlphaFoldDB" id="A0A3D8MAN2"/>
<organism evidence="1 2">
    <name type="scientific">Alteromonas aestuariivivens</name>
    <dbReference type="NCBI Taxonomy" id="1938339"/>
    <lineage>
        <taxon>Bacteria</taxon>
        <taxon>Pseudomonadati</taxon>
        <taxon>Pseudomonadota</taxon>
        <taxon>Gammaproteobacteria</taxon>
        <taxon>Alteromonadales</taxon>
        <taxon>Alteromonadaceae</taxon>
        <taxon>Alteromonas/Salinimonas group</taxon>
        <taxon>Alteromonas</taxon>
    </lineage>
</organism>
<dbReference type="Pfam" id="PF04107">
    <property type="entry name" value="GCS2"/>
    <property type="match status" value="1"/>
</dbReference>
<accession>A0A3D8MAN2</accession>
<dbReference type="PANTHER" id="PTHR36510:SF3">
    <property type="entry name" value="CONSERVED PROTEIN"/>
    <property type="match status" value="1"/>
</dbReference>
<dbReference type="OrthoDB" id="240589at2"/>
<dbReference type="InterPro" id="IPR050141">
    <property type="entry name" value="GCL_type2/YbdK_subfam"/>
</dbReference>
<dbReference type="Gene3D" id="3.30.590.20">
    <property type="match status" value="1"/>
</dbReference>
<dbReference type="Proteomes" id="UP000256561">
    <property type="component" value="Unassembled WGS sequence"/>
</dbReference>